<reference evidence="2" key="1">
    <citation type="submission" date="2020-06" db="EMBL/GenBank/DDBJ databases">
        <authorList>
            <consortium name="Plant Systems Biology data submission"/>
        </authorList>
    </citation>
    <scope>NUCLEOTIDE SEQUENCE</scope>
    <source>
        <strain evidence="2">D6</strain>
    </source>
</reference>
<sequence>MSKEEVSIVLKMDSLPPNDPNRNQPGAPAKDVPHDGSPRNRRGVNARGEMEVFGDMSDGNVVVVMFLVGVASWFLRERCVC</sequence>
<keyword evidence="3" id="KW-1185">Reference proteome</keyword>
<protein>
    <submittedName>
        <fullName evidence="2">Uncharacterized protein</fullName>
    </submittedName>
</protein>
<dbReference type="Proteomes" id="UP001153069">
    <property type="component" value="Unassembled WGS sequence"/>
</dbReference>
<name>A0A9N8EBB2_9STRA</name>
<comment type="caution">
    <text evidence="2">The sequence shown here is derived from an EMBL/GenBank/DDBJ whole genome shotgun (WGS) entry which is preliminary data.</text>
</comment>
<dbReference type="EMBL" id="CAICTM010000701">
    <property type="protein sequence ID" value="CAB9515254.1"/>
    <property type="molecule type" value="Genomic_DNA"/>
</dbReference>
<evidence type="ECO:0000313" key="2">
    <source>
        <dbReference type="EMBL" id="CAB9515254.1"/>
    </source>
</evidence>
<feature type="region of interest" description="Disordered" evidence="1">
    <location>
        <begin position="1"/>
        <end position="46"/>
    </location>
</feature>
<evidence type="ECO:0000313" key="3">
    <source>
        <dbReference type="Proteomes" id="UP001153069"/>
    </source>
</evidence>
<dbReference type="AlphaFoldDB" id="A0A9N8EBB2"/>
<evidence type="ECO:0000256" key="1">
    <source>
        <dbReference type="SAM" id="MobiDB-lite"/>
    </source>
</evidence>
<accession>A0A9N8EBB2</accession>
<organism evidence="2 3">
    <name type="scientific">Seminavis robusta</name>
    <dbReference type="NCBI Taxonomy" id="568900"/>
    <lineage>
        <taxon>Eukaryota</taxon>
        <taxon>Sar</taxon>
        <taxon>Stramenopiles</taxon>
        <taxon>Ochrophyta</taxon>
        <taxon>Bacillariophyta</taxon>
        <taxon>Bacillariophyceae</taxon>
        <taxon>Bacillariophycidae</taxon>
        <taxon>Naviculales</taxon>
        <taxon>Naviculaceae</taxon>
        <taxon>Seminavis</taxon>
    </lineage>
</organism>
<proteinExistence type="predicted"/>
<gene>
    <name evidence="2" type="ORF">SEMRO_702_G189960.1</name>
</gene>